<sequence>MERLTRFPPYAQTLLIYIHKDFRDTTLESFLPTKEELFRHKVKPFSNYLLTYE</sequence>
<dbReference type="AlphaFoldDB" id="A0A161QSZ8"/>
<proteinExistence type="predicted"/>
<protein>
    <submittedName>
        <fullName evidence="1">Uncharacterized protein</fullName>
    </submittedName>
</protein>
<name>A0A161QSZ8_BACCE</name>
<reference evidence="1 2" key="1">
    <citation type="submission" date="2015-09" db="EMBL/GenBank/DDBJ databases">
        <title>Bacillus cereus food isolates.</title>
        <authorList>
            <person name="Boekhorst J."/>
        </authorList>
    </citation>
    <scope>NUCLEOTIDE SEQUENCE [LARGE SCALE GENOMIC DNA]</scope>
    <source>
        <strain evidence="1 2">B4082</strain>
    </source>
</reference>
<dbReference type="PATRIC" id="fig|1396.539.peg.372"/>
<dbReference type="EMBL" id="LJKA01000042">
    <property type="protein sequence ID" value="KZD34711.1"/>
    <property type="molecule type" value="Genomic_DNA"/>
</dbReference>
<evidence type="ECO:0000313" key="2">
    <source>
        <dbReference type="Proteomes" id="UP000076501"/>
    </source>
</evidence>
<gene>
    <name evidence="1" type="ORF">B4082_3005</name>
</gene>
<evidence type="ECO:0000313" key="1">
    <source>
        <dbReference type="EMBL" id="KZD34711.1"/>
    </source>
</evidence>
<organism evidence="1 2">
    <name type="scientific">Bacillus cereus</name>
    <dbReference type="NCBI Taxonomy" id="1396"/>
    <lineage>
        <taxon>Bacteria</taxon>
        <taxon>Bacillati</taxon>
        <taxon>Bacillota</taxon>
        <taxon>Bacilli</taxon>
        <taxon>Bacillales</taxon>
        <taxon>Bacillaceae</taxon>
        <taxon>Bacillus</taxon>
        <taxon>Bacillus cereus group</taxon>
    </lineage>
</organism>
<accession>A0A161QSZ8</accession>
<comment type="caution">
    <text evidence="1">The sequence shown here is derived from an EMBL/GenBank/DDBJ whole genome shotgun (WGS) entry which is preliminary data.</text>
</comment>
<dbReference type="Proteomes" id="UP000076501">
    <property type="component" value="Unassembled WGS sequence"/>
</dbReference>